<dbReference type="InterPro" id="IPR003918">
    <property type="entry name" value="NADH_UbQ_OxRdtase"/>
</dbReference>
<feature type="transmembrane region" description="Helical" evidence="9">
    <location>
        <begin position="375"/>
        <end position="398"/>
    </location>
</feature>
<evidence type="ECO:0000256" key="4">
    <source>
        <dbReference type="ARBA" id="ARBA00022475"/>
    </source>
</evidence>
<protein>
    <submittedName>
        <fullName evidence="11">NADH/Ubiquinone/plastoquinone (Complex I)</fullName>
    </submittedName>
</protein>
<keyword evidence="7 9" id="KW-0472">Membrane</keyword>
<keyword evidence="5 8" id="KW-0812">Transmembrane</keyword>
<dbReference type="eggNOG" id="COG0651">
    <property type="taxonomic scope" value="Bacteria"/>
</dbReference>
<evidence type="ECO:0000259" key="10">
    <source>
        <dbReference type="Pfam" id="PF00361"/>
    </source>
</evidence>
<feature type="transmembrane region" description="Helical" evidence="9">
    <location>
        <begin position="36"/>
        <end position="54"/>
    </location>
</feature>
<dbReference type="GO" id="GO:0008137">
    <property type="term" value="F:NADH dehydrogenase (ubiquinone) activity"/>
    <property type="evidence" value="ECO:0007669"/>
    <property type="project" value="InterPro"/>
</dbReference>
<feature type="transmembrane region" description="Helical" evidence="9">
    <location>
        <begin position="195"/>
        <end position="214"/>
    </location>
</feature>
<dbReference type="GO" id="GO:0005886">
    <property type="term" value="C:plasma membrane"/>
    <property type="evidence" value="ECO:0007669"/>
    <property type="project" value="UniProtKB-SubCell"/>
</dbReference>
<gene>
    <name evidence="11" type="ORF">Theth_1524</name>
</gene>
<evidence type="ECO:0000256" key="7">
    <source>
        <dbReference type="ARBA" id="ARBA00023136"/>
    </source>
</evidence>
<feature type="transmembrane region" description="Helical" evidence="9">
    <location>
        <begin position="6"/>
        <end position="24"/>
    </location>
</feature>
<comment type="similarity">
    <text evidence="2">Belongs to the CPA3 antiporters (TC 2.A.63) subunit D family.</text>
</comment>
<dbReference type="HOGENOM" id="CLU_627927_0_0_0"/>
<dbReference type="InterPro" id="IPR050586">
    <property type="entry name" value="CPA3_Na-H_Antiporter_D"/>
</dbReference>
<dbReference type="PANTHER" id="PTHR42703:SF1">
    <property type="entry name" value="NA(+)_H(+) ANTIPORTER SUBUNIT D1"/>
    <property type="match status" value="1"/>
</dbReference>
<dbReference type="InterPro" id="IPR010227">
    <property type="entry name" value="NADH_Q_OxRdtase_chainM/4"/>
</dbReference>
<comment type="similarity">
    <text evidence="3">Belongs to the complex I subunit 4 family.</text>
</comment>
<dbReference type="PRINTS" id="PR01437">
    <property type="entry name" value="NUOXDRDTASE4"/>
</dbReference>
<reference evidence="11 12" key="1">
    <citation type="submission" date="2010-11" db="EMBL/GenBank/DDBJ databases">
        <title>The complete genome of Thermotoga thermarum DSM 5069.</title>
        <authorList>
            <consortium name="US DOE Joint Genome Institute (JGI-PGF)"/>
            <person name="Lucas S."/>
            <person name="Copeland A."/>
            <person name="Lapidus A."/>
            <person name="Bruce D."/>
            <person name="Goodwin L."/>
            <person name="Pitluck S."/>
            <person name="Kyrpides N."/>
            <person name="Mavromatis K."/>
            <person name="Ivanova N."/>
            <person name="Zeytun A."/>
            <person name="Brettin T."/>
            <person name="Detter J.C."/>
            <person name="Tapia R."/>
            <person name="Han C."/>
            <person name="Land M."/>
            <person name="Hauser L."/>
            <person name="Markowitz V."/>
            <person name="Cheng J.-F."/>
            <person name="Hugenholtz P."/>
            <person name="Woyke T."/>
            <person name="Wu D."/>
            <person name="Spring S."/>
            <person name="Schroeder M."/>
            <person name="Brambilla E."/>
            <person name="Klenk H.-P."/>
            <person name="Eisen J.A."/>
        </authorList>
    </citation>
    <scope>NUCLEOTIDE SEQUENCE [LARGE SCALE GENOMIC DNA]</scope>
    <source>
        <strain evidence="11 12">DSM 5069</strain>
    </source>
</reference>
<feature type="transmembrane region" description="Helical" evidence="9">
    <location>
        <begin position="90"/>
        <end position="110"/>
    </location>
</feature>
<organism evidence="11 12">
    <name type="scientific">Pseudothermotoga thermarum DSM 5069</name>
    <dbReference type="NCBI Taxonomy" id="688269"/>
    <lineage>
        <taxon>Bacteria</taxon>
        <taxon>Thermotogati</taxon>
        <taxon>Thermotogota</taxon>
        <taxon>Thermotogae</taxon>
        <taxon>Thermotogales</taxon>
        <taxon>Thermotogaceae</taxon>
        <taxon>Pseudothermotoga</taxon>
    </lineage>
</organism>
<dbReference type="AlphaFoldDB" id="F7YTZ5"/>
<feature type="domain" description="NADH:quinone oxidoreductase/Mrp antiporter transmembrane" evidence="10">
    <location>
        <begin position="56"/>
        <end position="340"/>
    </location>
</feature>
<dbReference type="Proteomes" id="UP000006804">
    <property type="component" value="Chromosome"/>
</dbReference>
<dbReference type="KEGG" id="tta:Theth_1524"/>
<evidence type="ECO:0000313" key="11">
    <source>
        <dbReference type="EMBL" id="AEH51577.1"/>
    </source>
</evidence>
<evidence type="ECO:0000256" key="5">
    <source>
        <dbReference type="ARBA" id="ARBA00022692"/>
    </source>
</evidence>
<feature type="transmembrane region" description="Helical" evidence="9">
    <location>
        <begin position="130"/>
        <end position="150"/>
    </location>
</feature>
<dbReference type="OrthoDB" id="9807568at2"/>
<dbReference type="GO" id="GO:0042773">
    <property type="term" value="P:ATP synthesis coupled electron transport"/>
    <property type="evidence" value="ECO:0007669"/>
    <property type="project" value="InterPro"/>
</dbReference>
<keyword evidence="4" id="KW-1003">Cell membrane</keyword>
<feature type="transmembrane region" description="Helical" evidence="9">
    <location>
        <begin position="162"/>
        <end position="183"/>
    </location>
</feature>
<evidence type="ECO:0000256" key="1">
    <source>
        <dbReference type="ARBA" id="ARBA00004651"/>
    </source>
</evidence>
<evidence type="ECO:0000256" key="8">
    <source>
        <dbReference type="RuleBase" id="RU000320"/>
    </source>
</evidence>
<dbReference type="EMBL" id="CP002351">
    <property type="protein sequence ID" value="AEH51577.1"/>
    <property type="molecule type" value="Genomic_DNA"/>
</dbReference>
<evidence type="ECO:0000256" key="9">
    <source>
        <dbReference type="SAM" id="Phobius"/>
    </source>
</evidence>
<dbReference type="PATRIC" id="fig|688269.3.peg.1573"/>
<evidence type="ECO:0000256" key="3">
    <source>
        <dbReference type="ARBA" id="ARBA00009025"/>
    </source>
</evidence>
<evidence type="ECO:0000313" key="12">
    <source>
        <dbReference type="Proteomes" id="UP000006804"/>
    </source>
</evidence>
<sequence length="411" mass="46025">MIVLNPDMLILGTIVVVSVLVWIYQVEYMKGVSKGYYFLFAGYVLSMILLAFSFGNLLMFLIAFELTLVFSWLLINFWGSGERQKVALKYFIYTEIGALMLFVAFSILFASYSTFDVEKLSLFTKDMQNVAVLITLALFIKSAIFPFHSWMPDAHAEAPTPVSALLSPVMIGLSNYSIFRVVFRVFPTVVSNERFLLFLTVCGMFNLVYGGVLATRQIDLKRYLAYSSMSQMGYMLLGIASANYYGIIGSIIVYVNHAFAKAALFMIAGAVHKKFGTRQITELKDLRNVMPSFSTAGIMSLLSLSAVPPFVGFWGEIFVFIGLIKRGLQSGLSFFILSVMAILFSIFTSVYAIILMKNIFFGEKKVSEKPKENKLMLFPIYGLIGLSLLVGLTPNFVIKFISKTVEQLLGR</sequence>
<feature type="transmembrane region" description="Helical" evidence="9">
    <location>
        <begin position="334"/>
        <end position="354"/>
    </location>
</feature>
<evidence type="ECO:0000256" key="6">
    <source>
        <dbReference type="ARBA" id="ARBA00022989"/>
    </source>
</evidence>
<feature type="transmembrane region" description="Helical" evidence="9">
    <location>
        <begin position="60"/>
        <end position="78"/>
    </location>
</feature>
<name>F7YTZ5_9THEM</name>
<comment type="subcellular location">
    <subcellularLocation>
        <location evidence="1">Cell membrane</location>
        <topology evidence="1">Multi-pass membrane protein</topology>
    </subcellularLocation>
    <subcellularLocation>
        <location evidence="8">Membrane</location>
        <topology evidence="8">Multi-pass membrane protein</topology>
    </subcellularLocation>
</comment>
<accession>F7YTZ5</accession>
<dbReference type="NCBIfam" id="TIGR01972">
    <property type="entry name" value="NDH_I_M"/>
    <property type="match status" value="1"/>
</dbReference>
<keyword evidence="11" id="KW-0830">Ubiquinone</keyword>
<keyword evidence="6 9" id="KW-1133">Transmembrane helix</keyword>
<dbReference type="InterPro" id="IPR001750">
    <property type="entry name" value="ND/Mrp_TM"/>
</dbReference>
<feature type="transmembrane region" description="Helical" evidence="9">
    <location>
        <begin position="223"/>
        <end position="245"/>
    </location>
</feature>
<dbReference type="RefSeq" id="WP_013932789.1">
    <property type="nucleotide sequence ID" value="NC_015707.1"/>
</dbReference>
<feature type="transmembrane region" description="Helical" evidence="9">
    <location>
        <begin position="292"/>
        <end position="314"/>
    </location>
</feature>
<dbReference type="STRING" id="688269.Theth_1524"/>
<evidence type="ECO:0000256" key="2">
    <source>
        <dbReference type="ARBA" id="ARBA00005346"/>
    </source>
</evidence>
<dbReference type="Pfam" id="PF00361">
    <property type="entry name" value="Proton_antipo_M"/>
    <property type="match status" value="1"/>
</dbReference>
<proteinExistence type="inferred from homology"/>
<keyword evidence="12" id="KW-1185">Reference proteome</keyword>
<dbReference type="PANTHER" id="PTHR42703">
    <property type="entry name" value="NADH DEHYDROGENASE"/>
    <property type="match status" value="1"/>
</dbReference>